<dbReference type="Pfam" id="PF11997">
    <property type="entry name" value="DUF3492"/>
    <property type="match status" value="1"/>
</dbReference>
<gene>
    <name evidence="3" type="ORF">G3I38_11790</name>
</gene>
<comment type="caution">
    <text evidence="3">The sequence shown here is derived from an EMBL/GenBank/DDBJ whole genome shotgun (WGS) entry which is preliminary data.</text>
</comment>
<dbReference type="InterPro" id="IPR022622">
    <property type="entry name" value="DUF3492"/>
</dbReference>
<proteinExistence type="predicted"/>
<dbReference type="AlphaFoldDB" id="A0A6G3U0K2"/>
<sequence length="137" mass="14603">MTGRVGLRAHGRPPVTGPDGPPPDGPGPGGPGPETVPAPVRRPLRVLLVAEGSYPFHPGGVSLWCDQIIRGMPEHAFTVVALTVDGTEPVVWPAPGNLTEVVDVPLWGDPPRRPRRARRTPPPEAFAEAHEHILRAL</sequence>
<evidence type="ECO:0000259" key="2">
    <source>
        <dbReference type="Pfam" id="PF11997"/>
    </source>
</evidence>
<evidence type="ECO:0000256" key="1">
    <source>
        <dbReference type="SAM" id="MobiDB-lite"/>
    </source>
</evidence>
<organism evidence="3">
    <name type="scientific">Streptomyces sp. SID7958</name>
    <dbReference type="NCBI Taxonomy" id="2706093"/>
    <lineage>
        <taxon>Bacteria</taxon>
        <taxon>Bacillati</taxon>
        <taxon>Actinomycetota</taxon>
        <taxon>Actinomycetes</taxon>
        <taxon>Kitasatosporales</taxon>
        <taxon>Streptomycetaceae</taxon>
        <taxon>Streptomyces</taxon>
    </lineage>
</organism>
<feature type="domain" description="DUF3492" evidence="2">
    <location>
        <begin position="45"/>
        <end position="123"/>
    </location>
</feature>
<protein>
    <submittedName>
        <fullName evidence="3">DUF3492 domain-containing protein</fullName>
    </submittedName>
</protein>
<reference evidence="3" key="1">
    <citation type="submission" date="2020-01" db="EMBL/GenBank/DDBJ databases">
        <title>Insect and environment-associated Actinomycetes.</title>
        <authorList>
            <person name="Currrie C."/>
            <person name="Chevrette M."/>
            <person name="Carlson C."/>
            <person name="Stubbendieck R."/>
            <person name="Wendt-Pienkowski E."/>
        </authorList>
    </citation>
    <scope>NUCLEOTIDE SEQUENCE</scope>
    <source>
        <strain evidence="3">SID7958</strain>
    </source>
</reference>
<feature type="compositionally biased region" description="Pro residues" evidence="1">
    <location>
        <begin position="15"/>
        <end position="36"/>
    </location>
</feature>
<evidence type="ECO:0000313" key="3">
    <source>
        <dbReference type="EMBL" id="NEC79904.1"/>
    </source>
</evidence>
<feature type="non-terminal residue" evidence="3">
    <location>
        <position position="137"/>
    </location>
</feature>
<accession>A0A6G3U0K2</accession>
<name>A0A6G3U0K2_9ACTN</name>
<dbReference type="EMBL" id="JAAGMU010000610">
    <property type="protein sequence ID" value="NEC79904.1"/>
    <property type="molecule type" value="Genomic_DNA"/>
</dbReference>
<feature type="region of interest" description="Disordered" evidence="1">
    <location>
        <begin position="1"/>
        <end position="39"/>
    </location>
</feature>